<evidence type="ECO:0000256" key="6">
    <source>
        <dbReference type="ARBA" id="ARBA00022692"/>
    </source>
</evidence>
<keyword evidence="11" id="KW-1185">Reference proteome</keyword>
<dbReference type="EMBL" id="CP025003">
    <property type="protein sequence ID" value="ATZ95209.1"/>
    <property type="molecule type" value="Genomic_DNA"/>
</dbReference>
<dbReference type="GO" id="GO:0005886">
    <property type="term" value="C:plasma membrane"/>
    <property type="evidence" value="ECO:0007669"/>
    <property type="project" value="UniProtKB-SubCell"/>
</dbReference>
<proteinExistence type="inferred from homology"/>
<dbReference type="AlphaFoldDB" id="A0A2K8QNW1"/>
<dbReference type="Proteomes" id="UP000231901">
    <property type="component" value="Chromosome"/>
</dbReference>
<dbReference type="NCBIfam" id="TIGR01713">
    <property type="entry name" value="typeII_sec_gspC"/>
    <property type="match status" value="1"/>
</dbReference>
<dbReference type="GeneID" id="66565678"/>
<organism evidence="10 11">
    <name type="scientific">Dickeya fangzhongdai</name>
    <dbReference type="NCBI Taxonomy" id="1778540"/>
    <lineage>
        <taxon>Bacteria</taxon>
        <taxon>Pseudomonadati</taxon>
        <taxon>Pseudomonadota</taxon>
        <taxon>Gammaproteobacteria</taxon>
        <taxon>Enterobacterales</taxon>
        <taxon>Pectobacteriaceae</taxon>
        <taxon>Dickeya</taxon>
    </lineage>
</organism>
<dbReference type="GO" id="GO:0015627">
    <property type="term" value="C:type II protein secretion system complex"/>
    <property type="evidence" value="ECO:0007669"/>
    <property type="project" value="InterPro"/>
</dbReference>
<evidence type="ECO:0000256" key="9">
    <source>
        <dbReference type="ARBA" id="ARBA00023136"/>
    </source>
</evidence>
<keyword evidence="9" id="KW-0472">Membrane</keyword>
<dbReference type="RefSeq" id="WP_038919720.1">
    <property type="nucleotide sequence ID" value="NZ_BMJF01000002.1"/>
</dbReference>
<evidence type="ECO:0000256" key="1">
    <source>
        <dbReference type="ARBA" id="ARBA00004533"/>
    </source>
</evidence>
<reference evidence="11" key="1">
    <citation type="journal article" date="2018" name="Genome Announc.">
        <title>Complete genome sequence of a Dickeya fangzhongdai type strain causing bleeding canker of pear tree trunks.</title>
        <authorList>
            <person name="Zhao Y."/>
            <person name="Tian Y."/>
            <person name="Li X."/>
            <person name="Hu B."/>
        </authorList>
    </citation>
    <scope>NUCLEOTIDE SEQUENCE [LARGE SCALE GENOMIC DNA]</scope>
    <source>
        <strain evidence="11">DSM 101947</strain>
    </source>
</reference>
<evidence type="ECO:0000313" key="11">
    <source>
        <dbReference type="Proteomes" id="UP000231901"/>
    </source>
</evidence>
<dbReference type="Pfam" id="PF11356">
    <property type="entry name" value="T2SSC"/>
    <property type="match status" value="1"/>
</dbReference>
<dbReference type="InterPro" id="IPR024961">
    <property type="entry name" value="T2SS_GspC_N"/>
</dbReference>
<gene>
    <name evidence="10" type="primary">gspC</name>
    <name evidence="10" type="ORF">CVE23_15220</name>
</gene>
<accession>A0A2K8QNW1</accession>
<evidence type="ECO:0000313" key="10">
    <source>
        <dbReference type="EMBL" id="ATZ95209.1"/>
    </source>
</evidence>
<protein>
    <submittedName>
        <fullName evidence="10">Type II secretion system protein GspC</fullName>
    </submittedName>
</protein>
<comment type="similarity">
    <text evidence="2">Belongs to the GSP C family.</text>
</comment>
<keyword evidence="6" id="KW-0812">Transmembrane</keyword>
<dbReference type="InterPro" id="IPR036034">
    <property type="entry name" value="PDZ_sf"/>
</dbReference>
<comment type="subcellular location">
    <subcellularLocation>
        <location evidence="1">Cell inner membrane</location>
    </subcellularLocation>
</comment>
<name>A0A2K8QNW1_9GAMM</name>
<evidence type="ECO:0000256" key="5">
    <source>
        <dbReference type="ARBA" id="ARBA00022519"/>
    </source>
</evidence>
<dbReference type="Gene3D" id="2.30.30.830">
    <property type="match status" value="1"/>
</dbReference>
<dbReference type="OrthoDB" id="1491375at2"/>
<keyword evidence="8" id="KW-1133">Transmembrane helix</keyword>
<dbReference type="InterPro" id="IPR001639">
    <property type="entry name" value="T2SS_protein-GspC"/>
</dbReference>
<dbReference type="PRINTS" id="PR00810">
    <property type="entry name" value="BCTERIALGSPC"/>
</dbReference>
<evidence type="ECO:0000256" key="8">
    <source>
        <dbReference type="ARBA" id="ARBA00022989"/>
    </source>
</evidence>
<evidence type="ECO:0000256" key="4">
    <source>
        <dbReference type="ARBA" id="ARBA00022475"/>
    </source>
</evidence>
<keyword evidence="5" id="KW-0997">Cell inner membrane</keyword>
<evidence type="ECO:0000256" key="2">
    <source>
        <dbReference type="ARBA" id="ARBA00007986"/>
    </source>
</evidence>
<evidence type="ECO:0000256" key="3">
    <source>
        <dbReference type="ARBA" id="ARBA00022448"/>
    </source>
</evidence>
<evidence type="ECO:0000256" key="7">
    <source>
        <dbReference type="ARBA" id="ARBA00022927"/>
    </source>
</evidence>
<dbReference type="Gene3D" id="2.30.42.10">
    <property type="match status" value="1"/>
</dbReference>
<keyword evidence="7" id="KW-0653">Protein transport</keyword>
<keyword evidence="4" id="KW-1003">Cell membrane</keyword>
<dbReference type="SUPFAM" id="SSF50156">
    <property type="entry name" value="PDZ domain-like"/>
    <property type="match status" value="1"/>
</dbReference>
<dbReference type="GO" id="GO:0015628">
    <property type="term" value="P:protein secretion by the type II secretion system"/>
    <property type="evidence" value="ECO:0007669"/>
    <property type="project" value="InterPro"/>
</dbReference>
<dbReference type="KEGG" id="dfn:CVE23_15220"/>
<sequence>MNISKLPPLSPSVIRRILFYLLMLLFCQQLAMIFWRIGLPDNVPVASVQITPAQARQQPVTLNDFTLFGVSPEKNKTGALDASQMSNLPPSTLNLSLTGVMAGDDDSRSIAIISKDNEQFSRGVNEEVPGYNARIVSIRPDKVVLQYQGRYEVLGLYGQEDNGQDGVPGAQVNEQLQQRASTTMSDYVSFSPIMNDSKLQGYRLNPGPKSDSFYRVGLQDNDMAVALNGLDLRDEEQAKKAMERMADVHNFTLTVERDGQRQDIYMEFGGDE</sequence>
<dbReference type="PROSITE" id="PS01141">
    <property type="entry name" value="T2SP_C"/>
    <property type="match status" value="1"/>
</dbReference>
<keyword evidence="3" id="KW-0813">Transport</keyword>